<evidence type="ECO:0000313" key="8">
    <source>
        <dbReference type="Proteomes" id="UP000319514"/>
    </source>
</evidence>
<dbReference type="RefSeq" id="WP_185746104.1">
    <property type="nucleotide sequence ID" value="NZ_BAAAKX010000002.1"/>
</dbReference>
<keyword evidence="4" id="KW-0460">Magnesium</keyword>
<feature type="domain" description="Nudix hydrolase" evidence="6">
    <location>
        <begin position="20"/>
        <end position="160"/>
    </location>
</feature>
<evidence type="ECO:0000313" key="7">
    <source>
        <dbReference type="EMBL" id="TQL60560.1"/>
    </source>
</evidence>
<evidence type="ECO:0000256" key="4">
    <source>
        <dbReference type="ARBA" id="ARBA00022842"/>
    </source>
</evidence>
<dbReference type="GO" id="GO:0016787">
    <property type="term" value="F:hydrolase activity"/>
    <property type="evidence" value="ECO:0007669"/>
    <property type="project" value="UniProtKB-KW"/>
</dbReference>
<dbReference type="InterPro" id="IPR020476">
    <property type="entry name" value="Nudix_hydrolase"/>
</dbReference>
<comment type="caution">
    <text evidence="7">The sequence shown here is derived from an EMBL/GenBank/DDBJ whole genome shotgun (WGS) entry which is preliminary data.</text>
</comment>
<dbReference type="PROSITE" id="PS51462">
    <property type="entry name" value="NUDIX"/>
    <property type="match status" value="1"/>
</dbReference>
<dbReference type="InterPro" id="IPR015797">
    <property type="entry name" value="NUDIX_hydrolase-like_dom_sf"/>
</dbReference>
<organism evidence="7 8">
    <name type="scientific">Oryzihumus leptocrescens</name>
    <dbReference type="NCBI Taxonomy" id="297536"/>
    <lineage>
        <taxon>Bacteria</taxon>
        <taxon>Bacillati</taxon>
        <taxon>Actinomycetota</taxon>
        <taxon>Actinomycetes</taxon>
        <taxon>Micrococcales</taxon>
        <taxon>Intrasporangiaceae</taxon>
        <taxon>Oryzihumus</taxon>
    </lineage>
</organism>
<evidence type="ECO:0000259" key="6">
    <source>
        <dbReference type="PROSITE" id="PS51462"/>
    </source>
</evidence>
<comment type="cofactor">
    <cofactor evidence="1">
        <name>Mg(2+)</name>
        <dbReference type="ChEBI" id="CHEBI:18420"/>
    </cofactor>
</comment>
<dbReference type="PROSITE" id="PS00893">
    <property type="entry name" value="NUDIX_BOX"/>
    <property type="match status" value="1"/>
</dbReference>
<keyword evidence="8" id="KW-1185">Reference proteome</keyword>
<evidence type="ECO:0000256" key="1">
    <source>
        <dbReference type="ARBA" id="ARBA00001946"/>
    </source>
</evidence>
<dbReference type="EMBL" id="VFOQ01000001">
    <property type="protein sequence ID" value="TQL60560.1"/>
    <property type="molecule type" value="Genomic_DNA"/>
</dbReference>
<dbReference type="AlphaFoldDB" id="A0A542ZK75"/>
<dbReference type="PRINTS" id="PR00502">
    <property type="entry name" value="NUDIXFAMILY"/>
</dbReference>
<dbReference type="InterPro" id="IPR000086">
    <property type="entry name" value="NUDIX_hydrolase_dom"/>
</dbReference>
<dbReference type="PANTHER" id="PTHR43046:SF12">
    <property type="entry name" value="GDP-MANNOSE MANNOSYL HYDROLASE"/>
    <property type="match status" value="1"/>
</dbReference>
<proteinExistence type="inferred from homology"/>
<evidence type="ECO:0000256" key="2">
    <source>
        <dbReference type="ARBA" id="ARBA00005582"/>
    </source>
</evidence>
<dbReference type="PANTHER" id="PTHR43046">
    <property type="entry name" value="GDP-MANNOSE MANNOSYL HYDROLASE"/>
    <property type="match status" value="1"/>
</dbReference>
<evidence type="ECO:0000256" key="3">
    <source>
        <dbReference type="ARBA" id="ARBA00022801"/>
    </source>
</evidence>
<protein>
    <submittedName>
        <fullName evidence="7">ADP-ribose pyrophosphatase YjhB (NUDIX family)</fullName>
    </submittedName>
</protein>
<reference evidence="7 8" key="1">
    <citation type="submission" date="2019-06" db="EMBL/GenBank/DDBJ databases">
        <title>Sequencing the genomes of 1000 actinobacteria strains.</title>
        <authorList>
            <person name="Klenk H.-P."/>
        </authorList>
    </citation>
    <scope>NUCLEOTIDE SEQUENCE [LARGE SCALE GENOMIC DNA]</scope>
    <source>
        <strain evidence="7 8">DSM 18082</strain>
    </source>
</reference>
<dbReference type="Gene3D" id="3.90.79.10">
    <property type="entry name" value="Nucleoside Triphosphate Pyrophosphohydrolase"/>
    <property type="match status" value="1"/>
</dbReference>
<keyword evidence="3 5" id="KW-0378">Hydrolase</keyword>
<dbReference type="CDD" id="cd04685">
    <property type="entry name" value="NUDIX_Hydrolase"/>
    <property type="match status" value="1"/>
</dbReference>
<gene>
    <name evidence="7" type="ORF">FB474_1955</name>
</gene>
<comment type="similarity">
    <text evidence="2 5">Belongs to the Nudix hydrolase family.</text>
</comment>
<dbReference type="SUPFAM" id="SSF55811">
    <property type="entry name" value="Nudix"/>
    <property type="match status" value="1"/>
</dbReference>
<evidence type="ECO:0000256" key="5">
    <source>
        <dbReference type="RuleBase" id="RU003476"/>
    </source>
</evidence>
<name>A0A542ZK75_9MICO</name>
<sequence length="179" mass="19999">MPTPADDADTADTDVGVEVVHRRAVRVVLLDERDHVLMIHGCDPRNPERTYWYSLGGGVEEGEDTREAAVREVWEETGLRLAPEELVGPLREDVVVFPFDGRQIHQEQVFFGARTTRFEAAPAAFEELEELSTITIDWLPGRALGQVAETVFPEFLAELVEDLVAREAATSAPTSQNWL</sequence>
<dbReference type="InterPro" id="IPR020084">
    <property type="entry name" value="NUDIX_hydrolase_CS"/>
</dbReference>
<accession>A0A542ZK75</accession>
<dbReference type="Proteomes" id="UP000319514">
    <property type="component" value="Unassembled WGS sequence"/>
</dbReference>
<dbReference type="Pfam" id="PF00293">
    <property type="entry name" value="NUDIX"/>
    <property type="match status" value="1"/>
</dbReference>